<keyword evidence="6" id="KW-0812">Transmembrane</keyword>
<name>A0A2W1LTF3_9BACL</name>
<dbReference type="InterPro" id="IPR003594">
    <property type="entry name" value="HATPase_dom"/>
</dbReference>
<evidence type="ECO:0000256" key="1">
    <source>
        <dbReference type="ARBA" id="ARBA00022679"/>
    </source>
</evidence>
<dbReference type="RefSeq" id="WP_111147948.1">
    <property type="nucleotide sequence ID" value="NZ_QKRB01000051.1"/>
</dbReference>
<dbReference type="Pfam" id="PF02518">
    <property type="entry name" value="HATPase_c"/>
    <property type="match status" value="1"/>
</dbReference>
<dbReference type="InterPro" id="IPR036890">
    <property type="entry name" value="HATPase_C_sf"/>
</dbReference>
<keyword evidence="6" id="KW-1133">Transmembrane helix</keyword>
<keyword evidence="2" id="KW-0547">Nucleotide-binding</keyword>
<evidence type="ECO:0000256" key="3">
    <source>
        <dbReference type="ARBA" id="ARBA00022777"/>
    </source>
</evidence>
<gene>
    <name evidence="8" type="ORF">DNH61_17415</name>
</gene>
<feature type="domain" description="Histidine kinase" evidence="7">
    <location>
        <begin position="391"/>
        <end position="572"/>
    </location>
</feature>
<keyword evidence="6" id="KW-0472">Membrane</keyword>
<sequence length="572" mass="66247">MMQRIRKASLIYMAAVTLLVALLPASVTAGYLVKRQTQLALDGQQELLESTLQEKKRQAGLYYKQLQYQLELWMQREAVPFLADEGRLPVWTEMKDVNRVYLFDANQKPAYSSTEQGIEEAGVQLKQQMFEQPWVAGDFTVEGKSALQHLFYKIVSGQEVLGYFVGELNHSGLVELLSAESSAAVELFNNKYEIVATPDPESMLKRSINPISKKMLDGNTGYEKLDGDWYAYSFVNLDGQSLFLTVRQPEAEALQALEGQSTILLFLLTAFAGFGLFVGLKQFRRMQELLAAHRIEAHEYSQLEVRQTWKEKEERVYGRMHAQIHYVLSSVQRKVNKLRQEDREYKLLGYYQNVAETLDGFVDKNNQTRETMRYFGELNSHFVQQYLHTKEQLQQVTEELGKAQSLLDQRINMGAANEDVEVQAVWAEAMLYVQGRMETGNIRFEQQFEHTPRVMIQRELLEKTFRGILENAYQAILKKRMLDEDELDEHEDEVNVICRFQNNRICIQLRDTGGGIRNELRKYYFSPTYSRKDHDESFSLYQIDQFMEQIGGKILLENEARGLLVTISFPVL</sequence>
<comment type="caution">
    <text evidence="8">The sequence shown here is derived from an EMBL/GenBank/DDBJ whole genome shotgun (WGS) entry which is preliminary data.</text>
</comment>
<dbReference type="Gene3D" id="3.30.565.10">
    <property type="entry name" value="Histidine kinase-like ATPase, C-terminal domain"/>
    <property type="match status" value="1"/>
</dbReference>
<dbReference type="AlphaFoldDB" id="A0A2W1LTF3"/>
<keyword evidence="1" id="KW-0808">Transferase</keyword>
<evidence type="ECO:0000256" key="4">
    <source>
        <dbReference type="ARBA" id="ARBA00022840"/>
    </source>
</evidence>
<dbReference type="EMBL" id="QKRB01000051">
    <property type="protein sequence ID" value="PZD94727.1"/>
    <property type="molecule type" value="Genomic_DNA"/>
</dbReference>
<evidence type="ECO:0000256" key="2">
    <source>
        <dbReference type="ARBA" id="ARBA00022741"/>
    </source>
</evidence>
<reference evidence="8 9" key="1">
    <citation type="submission" date="2018-06" db="EMBL/GenBank/DDBJ databases">
        <title>Paenibacillus imtechensis sp. nov.</title>
        <authorList>
            <person name="Pinnaka A.K."/>
            <person name="Singh H."/>
            <person name="Kaur M."/>
        </authorList>
    </citation>
    <scope>NUCLEOTIDE SEQUENCE [LARGE SCALE GENOMIC DNA]</scope>
    <source>
        <strain evidence="8 9">SMB1</strain>
    </source>
</reference>
<evidence type="ECO:0000259" key="7">
    <source>
        <dbReference type="PROSITE" id="PS50109"/>
    </source>
</evidence>
<protein>
    <recommendedName>
        <fullName evidence="7">Histidine kinase domain-containing protein</fullName>
    </recommendedName>
</protein>
<keyword evidence="3" id="KW-0418">Kinase</keyword>
<dbReference type="InterPro" id="IPR005467">
    <property type="entry name" value="His_kinase_dom"/>
</dbReference>
<dbReference type="GO" id="GO:0016301">
    <property type="term" value="F:kinase activity"/>
    <property type="evidence" value="ECO:0007669"/>
    <property type="project" value="UniProtKB-KW"/>
</dbReference>
<dbReference type="GO" id="GO:0005524">
    <property type="term" value="F:ATP binding"/>
    <property type="evidence" value="ECO:0007669"/>
    <property type="project" value="UniProtKB-KW"/>
</dbReference>
<dbReference type="GO" id="GO:0000160">
    <property type="term" value="P:phosphorelay signal transduction system"/>
    <property type="evidence" value="ECO:0007669"/>
    <property type="project" value="UniProtKB-KW"/>
</dbReference>
<evidence type="ECO:0000313" key="9">
    <source>
        <dbReference type="Proteomes" id="UP000249522"/>
    </source>
</evidence>
<organism evidence="8 9">
    <name type="scientific">Paenibacillus sambharensis</name>
    <dbReference type="NCBI Taxonomy" id="1803190"/>
    <lineage>
        <taxon>Bacteria</taxon>
        <taxon>Bacillati</taxon>
        <taxon>Bacillota</taxon>
        <taxon>Bacilli</taxon>
        <taxon>Bacillales</taxon>
        <taxon>Paenibacillaceae</taxon>
        <taxon>Paenibacillus</taxon>
    </lineage>
</organism>
<feature type="transmembrane region" description="Helical" evidence="6">
    <location>
        <begin position="263"/>
        <end position="280"/>
    </location>
</feature>
<dbReference type="SUPFAM" id="SSF55874">
    <property type="entry name" value="ATPase domain of HSP90 chaperone/DNA topoisomerase II/histidine kinase"/>
    <property type="match status" value="1"/>
</dbReference>
<dbReference type="OrthoDB" id="9792686at2"/>
<evidence type="ECO:0000313" key="8">
    <source>
        <dbReference type="EMBL" id="PZD94727.1"/>
    </source>
</evidence>
<proteinExistence type="predicted"/>
<keyword evidence="4" id="KW-0067">ATP-binding</keyword>
<dbReference type="PROSITE" id="PS50109">
    <property type="entry name" value="HIS_KIN"/>
    <property type="match status" value="1"/>
</dbReference>
<dbReference type="Proteomes" id="UP000249522">
    <property type="component" value="Unassembled WGS sequence"/>
</dbReference>
<evidence type="ECO:0000256" key="5">
    <source>
        <dbReference type="ARBA" id="ARBA00023012"/>
    </source>
</evidence>
<keyword evidence="5" id="KW-0902">Two-component regulatory system</keyword>
<evidence type="ECO:0000256" key="6">
    <source>
        <dbReference type="SAM" id="Phobius"/>
    </source>
</evidence>
<keyword evidence="9" id="KW-1185">Reference proteome</keyword>
<accession>A0A2W1LTF3</accession>